<proteinExistence type="predicted"/>
<dbReference type="Proteomes" id="UP000561459">
    <property type="component" value="Unassembled WGS sequence"/>
</dbReference>
<dbReference type="AlphaFoldDB" id="A0A7W6C6Z4"/>
<gene>
    <name evidence="1" type="ORF">GGR39_003391</name>
</gene>
<protein>
    <recommendedName>
        <fullName evidence="3">Lipoprotein</fullName>
    </recommendedName>
</protein>
<evidence type="ECO:0000313" key="2">
    <source>
        <dbReference type="Proteomes" id="UP000561459"/>
    </source>
</evidence>
<accession>A0A7W6C6Z4</accession>
<sequence length="192" mass="21002">MHHDNMRYYAALLFAALAGCGLSNGKCELPGSEKEIRDSLAINLIARTFASEHVTDKIPQAYLHENPECCSVKPMKVSLWDTIVWDRYSLPKYKVEVSAGYRAAGNTYVYESFGNGDSCGRVADTFGMEHIIEGLESPSICRSTDLKRQAGKIPVICAADSNARDPSVSVSMVEIGKMVQVNKAEATALYAN</sequence>
<evidence type="ECO:0000313" key="1">
    <source>
        <dbReference type="EMBL" id="MBB3941710.1"/>
    </source>
</evidence>
<organism evidence="1 2">
    <name type="scientific">Novosphingobium fluoreni</name>
    <dbReference type="NCBI Taxonomy" id="1391222"/>
    <lineage>
        <taxon>Bacteria</taxon>
        <taxon>Pseudomonadati</taxon>
        <taxon>Pseudomonadota</taxon>
        <taxon>Alphaproteobacteria</taxon>
        <taxon>Sphingomonadales</taxon>
        <taxon>Sphingomonadaceae</taxon>
        <taxon>Novosphingobium</taxon>
    </lineage>
</organism>
<dbReference type="EMBL" id="JACIDY010000015">
    <property type="protein sequence ID" value="MBB3941710.1"/>
    <property type="molecule type" value="Genomic_DNA"/>
</dbReference>
<name>A0A7W6C6Z4_9SPHN</name>
<reference evidence="1 2" key="1">
    <citation type="submission" date="2020-08" db="EMBL/GenBank/DDBJ databases">
        <title>Genomic Encyclopedia of Type Strains, Phase IV (KMG-IV): sequencing the most valuable type-strain genomes for metagenomic binning, comparative biology and taxonomic classification.</title>
        <authorList>
            <person name="Goeker M."/>
        </authorList>
    </citation>
    <scope>NUCLEOTIDE SEQUENCE [LARGE SCALE GENOMIC DNA]</scope>
    <source>
        <strain evidence="1 2">DSM 27568</strain>
    </source>
</reference>
<dbReference type="PROSITE" id="PS51257">
    <property type="entry name" value="PROKAR_LIPOPROTEIN"/>
    <property type="match status" value="1"/>
</dbReference>
<evidence type="ECO:0008006" key="3">
    <source>
        <dbReference type="Google" id="ProtNLM"/>
    </source>
</evidence>
<dbReference type="RefSeq" id="WP_221226205.1">
    <property type="nucleotide sequence ID" value="NZ_JACIDY010000015.1"/>
</dbReference>
<comment type="caution">
    <text evidence="1">The sequence shown here is derived from an EMBL/GenBank/DDBJ whole genome shotgun (WGS) entry which is preliminary data.</text>
</comment>
<keyword evidence="2" id="KW-1185">Reference proteome</keyword>